<name>A0ABS9CQX7_9FIRM</name>
<sequence length="288" mass="32925">MSGGTKQQFKQFSITCAEDACLVLGMLISGMTVNLEKYKEYASEAESLLESTQEEYVPAKEYDDVNDKLLYRQREILKFTADHQSSSFSYIDLRKILEKQRYVSSPLSEEVSAILSEFLDVRNWTFHNPQSLMVAAKEAAHKDIPDELKEIAQVTPQLNPVLIRKICRYELVMLASLTIHAQKRIGQFEQVLRSMKADYQEIYDSIENKPFLMTTHGFSDKVQYVELNATSGLSDYHSDIAQISMAIQKSKYDGSDEKFNDWVVRPDGENSCCDSTLTEDPQNEANHK</sequence>
<dbReference type="EMBL" id="JAFBIT010000003">
    <property type="protein sequence ID" value="MCF2653018.1"/>
    <property type="molecule type" value="Genomic_DNA"/>
</dbReference>
<protein>
    <submittedName>
        <fullName evidence="1">Uncharacterized protein</fullName>
    </submittedName>
</protein>
<organism evidence="1 2">
    <name type="scientific">Anaeromassilibacillus senegalensis</name>
    <dbReference type="NCBI Taxonomy" id="1673717"/>
    <lineage>
        <taxon>Bacteria</taxon>
        <taxon>Bacillati</taxon>
        <taxon>Bacillota</taxon>
        <taxon>Clostridia</taxon>
        <taxon>Eubacteriales</taxon>
        <taxon>Acutalibacteraceae</taxon>
        <taxon>Anaeromassilibacillus</taxon>
    </lineage>
</organism>
<dbReference type="Proteomes" id="UP001299220">
    <property type="component" value="Unassembled WGS sequence"/>
</dbReference>
<accession>A0ABS9CQX7</accession>
<dbReference type="RefSeq" id="WP_235324045.1">
    <property type="nucleotide sequence ID" value="NZ_JAFBIT010000003.1"/>
</dbReference>
<evidence type="ECO:0000313" key="1">
    <source>
        <dbReference type="EMBL" id="MCF2653018.1"/>
    </source>
</evidence>
<reference evidence="1 2" key="1">
    <citation type="submission" date="2020-12" db="EMBL/GenBank/DDBJ databases">
        <title>Whole genome sequences of gut porcine anaerobes.</title>
        <authorList>
            <person name="Kubasova T."/>
            <person name="Jahodarova E."/>
            <person name="Rychlik I."/>
        </authorList>
    </citation>
    <scope>NUCLEOTIDE SEQUENCE [LARGE SCALE GENOMIC DNA]</scope>
    <source>
        <strain evidence="1 2">An867</strain>
    </source>
</reference>
<keyword evidence="2" id="KW-1185">Reference proteome</keyword>
<evidence type="ECO:0000313" key="2">
    <source>
        <dbReference type="Proteomes" id="UP001299220"/>
    </source>
</evidence>
<comment type="caution">
    <text evidence="1">The sequence shown here is derived from an EMBL/GenBank/DDBJ whole genome shotgun (WGS) entry which is preliminary data.</text>
</comment>
<proteinExistence type="predicted"/>
<gene>
    <name evidence="1" type="ORF">JQM67_10430</name>
</gene>